<sequence>MHRVGSAGNTTNSVRPRKEKRLTYVLSDADDTKHCAGINCLKVLKSTVSNGCDYLFTGSRDGTLKRWAISEDSATCSATFESHVDWVNDAVLAGDSTLVSCSSDTALKTWNCLSDGTCTKTLRQHSDYVTCLAAAEKNSNIVASGGLGGEVFIWDVEAALTPVSKSGDAMEDDCLNGVNGSTNSLPMTSLRTISSSNSISVHTTQGYVPIGAKGHKESVYALAMNDSGTRLVSGGIEKVVRVWDPRTGSKAMKLRGHTDNIRALLLDSTGRYCLSGSSDSMIRLWDLGMQRCVHSYAVHTDSVWALASTPTFSHVYSGGRDFSLYLTDLATRESLLLCQKEHPILQLALHDDSIWVATTDSSVHRWPAEAHNPQKVFKRGGSFLAGNLSFSRARVSLEGSIPVPVYKEPTLTIPGTSAIVQHEILNNRRHVLTKDTAGSVKLWEITRGIVIEDYGKVSFEERKEQLFEMVSIPAWFTVDTRLGSLSVHLDTPQCFSAEMYSADLNIVEKPEDDKVNLARETLKGLLAHWLAKRRQRLGSQASANGDVLSGKDIAPRSLAHSRVDVDGGAENDSMVYPPFEFSTVSPPSVVTEGSQGGPWRKKITDLDGSEDEKDFPWWCLDCVLNNRLPPRENTKCSFYLHPCEGSAFQILTQGKLSAPRILRIHKVVNYVVEKMVLDKPLDNVNTDGTFAPGLGGHLLHSVVGDGSFRSGVKPWQKLKPSIEILCNNQVLSPDMSLATVRAYIWKKPEDLILNYRLAQGRLAWLVVIEIMCLCKILGNTLILRGVHHFHASFYGWTLPSCRASLLVEIERFVMGGELTRKLKPRSRVRVQSVSGGDSKGLPSDSVQMHGASLIGEEEKNGVLIDRGIREKEKTGGRADAWNASLKCGVEKKCVKDVISSHLDVLWDDGYGTKTVKDYFEEAKEMIRPDGGPPRWFCPVECGQPLKDSPVLLFCPGLDGVGSALALHHKALGKVFEVRCLHIPVRDRTPFEGLVTIVEKTVRLEHASSPNKPIYLLGDSFGGCLVLAIAARNPEIDLVVILANPGDPVKMASVNIDHRLPRRLQIEQLFQNLIALLPCLSDLADIVPKDTLIWKLKLLKSAASYTNSRIHAVKAEVLVLSSGNDYMLPSGDEAQRLKSSLKNCTVRYFKDNGHTILLEDGVNLLTIIKGTGKYRRSRMINFVTDFVPPSMSEFKYGYDELVGLLSFATGSAMFSTLDDGKIVKGLHGVPNEGPVLFVGNHMLIGLEACSLVLELLRERNIMVRGVAHPVVLREREWVSSPEFSFSDWMKVMGAVPVTASNLFKLLSTKSHVLLYPGGARESLHHRGEEYRLFWPDQQEFVRMAARFGATIVPFGTVGEDDIAELVLDYNDLMKIPVLNDYIRNATSSSIRIRDKSKGEVANQELYLPGLLPKLPGRFYFLFGKPIATRGRKEEIVEDRENAKQLYLHIKSEVEGCIAYLLKKREEDPYRNIVDRTVYHALHSPLHEVPAFDP</sequence>
<dbReference type="Pfam" id="PF03982">
    <property type="entry name" value="DAGAT"/>
    <property type="match status" value="1"/>
</dbReference>
<dbReference type="InterPro" id="IPR036322">
    <property type="entry name" value="WD40_repeat_dom_sf"/>
</dbReference>
<dbReference type="Gene3D" id="3.40.50.1820">
    <property type="entry name" value="alpha/beta hydrolase"/>
    <property type="match status" value="1"/>
</dbReference>
<dbReference type="PROSITE" id="PS50082">
    <property type="entry name" value="WD_REPEATS_2"/>
    <property type="match status" value="3"/>
</dbReference>
<gene>
    <name evidence="7" type="ORF">NC653_012923</name>
</gene>
<dbReference type="InterPro" id="IPR007130">
    <property type="entry name" value="DAGAT"/>
</dbReference>
<evidence type="ECO:0000313" key="8">
    <source>
        <dbReference type="Proteomes" id="UP001164929"/>
    </source>
</evidence>
<dbReference type="PROSITE" id="PS00678">
    <property type="entry name" value="WD_REPEATS_1"/>
    <property type="match status" value="1"/>
</dbReference>
<dbReference type="FunFam" id="2.130.10.10:FF:001545">
    <property type="entry name" value="WD repeat-containing protein 48"/>
    <property type="match status" value="1"/>
</dbReference>
<feature type="repeat" description="WD" evidence="6">
    <location>
        <begin position="212"/>
        <end position="253"/>
    </location>
</feature>
<feature type="repeat" description="WD" evidence="6">
    <location>
        <begin position="254"/>
        <end position="295"/>
    </location>
</feature>
<keyword evidence="2 6" id="KW-0853">WD repeat</keyword>
<dbReference type="GO" id="GO:0019432">
    <property type="term" value="P:triglyceride biosynthetic process"/>
    <property type="evidence" value="ECO:0007669"/>
    <property type="project" value="UniProtKB-ARBA"/>
</dbReference>
<dbReference type="SUPFAM" id="SSF50978">
    <property type="entry name" value="WD40 repeat-like"/>
    <property type="match status" value="1"/>
</dbReference>
<dbReference type="CDD" id="cd07987">
    <property type="entry name" value="LPLAT_MGAT-like"/>
    <property type="match status" value="1"/>
</dbReference>
<dbReference type="CDD" id="cd00200">
    <property type="entry name" value="WD40"/>
    <property type="match status" value="1"/>
</dbReference>
<dbReference type="PANTHER" id="PTHR22753">
    <property type="entry name" value="TRANSMEMBRANE PROTEIN 68"/>
    <property type="match status" value="1"/>
</dbReference>
<dbReference type="EMBL" id="JAQIZT010000005">
    <property type="protein sequence ID" value="KAJ6996173.1"/>
    <property type="molecule type" value="Genomic_DNA"/>
</dbReference>
<evidence type="ECO:0000256" key="6">
    <source>
        <dbReference type="PROSITE-ProRule" id="PRU00221"/>
    </source>
</evidence>
<proteinExistence type="inferred from homology"/>
<evidence type="ECO:0000256" key="2">
    <source>
        <dbReference type="ARBA" id="ARBA00022574"/>
    </source>
</evidence>
<keyword evidence="5" id="KW-0012">Acyltransferase</keyword>
<dbReference type="InterPro" id="IPR029058">
    <property type="entry name" value="AB_hydrolase_fold"/>
</dbReference>
<dbReference type="Pfam" id="PF11816">
    <property type="entry name" value="DUF3337"/>
    <property type="match status" value="1"/>
</dbReference>
<dbReference type="InterPro" id="IPR021772">
    <property type="entry name" value="WDR48/Bun107"/>
</dbReference>
<comment type="caution">
    <text evidence="7">The sequence shown here is derived from an EMBL/GenBank/DDBJ whole genome shotgun (WGS) entry which is preliminary data.</text>
</comment>
<organism evidence="7 8">
    <name type="scientific">Populus alba x Populus x berolinensis</name>
    <dbReference type="NCBI Taxonomy" id="444605"/>
    <lineage>
        <taxon>Eukaryota</taxon>
        <taxon>Viridiplantae</taxon>
        <taxon>Streptophyta</taxon>
        <taxon>Embryophyta</taxon>
        <taxon>Tracheophyta</taxon>
        <taxon>Spermatophyta</taxon>
        <taxon>Magnoliopsida</taxon>
        <taxon>eudicotyledons</taxon>
        <taxon>Gunneridae</taxon>
        <taxon>Pentapetalae</taxon>
        <taxon>rosids</taxon>
        <taxon>fabids</taxon>
        <taxon>Malpighiales</taxon>
        <taxon>Salicaceae</taxon>
        <taxon>Saliceae</taxon>
        <taxon>Populus</taxon>
    </lineage>
</organism>
<evidence type="ECO:0000256" key="3">
    <source>
        <dbReference type="ARBA" id="ARBA00022679"/>
    </source>
</evidence>
<name>A0AAD6QT63_9ROSI</name>
<dbReference type="FunFam" id="2.130.10.10:FF:003673">
    <property type="entry name" value="Transducin/WD40 repeat-like superfamily protein"/>
    <property type="match status" value="1"/>
</dbReference>
<dbReference type="Pfam" id="PF00400">
    <property type="entry name" value="WD40"/>
    <property type="match status" value="6"/>
</dbReference>
<protein>
    <submittedName>
        <fullName evidence="7">Uncharacterized protein</fullName>
    </submittedName>
</protein>
<keyword evidence="8" id="KW-1185">Reference proteome</keyword>
<accession>A0AAD6QT63</accession>
<dbReference type="InterPro" id="IPR015943">
    <property type="entry name" value="WD40/YVTN_repeat-like_dom_sf"/>
</dbReference>
<evidence type="ECO:0000256" key="5">
    <source>
        <dbReference type="ARBA" id="ARBA00023315"/>
    </source>
</evidence>
<dbReference type="GO" id="GO:0016020">
    <property type="term" value="C:membrane"/>
    <property type="evidence" value="ECO:0007669"/>
    <property type="project" value="TreeGrafter"/>
</dbReference>
<feature type="repeat" description="WD" evidence="6">
    <location>
        <begin position="122"/>
        <end position="157"/>
    </location>
</feature>
<evidence type="ECO:0000313" key="7">
    <source>
        <dbReference type="EMBL" id="KAJ6996173.1"/>
    </source>
</evidence>
<dbReference type="SMART" id="SM00320">
    <property type="entry name" value="WD40"/>
    <property type="match status" value="7"/>
</dbReference>
<dbReference type="InterPro" id="IPR001680">
    <property type="entry name" value="WD40_rpt"/>
</dbReference>
<dbReference type="Gene3D" id="2.130.10.10">
    <property type="entry name" value="YVTN repeat-like/Quinoprotein amine dehydrogenase"/>
    <property type="match status" value="2"/>
</dbReference>
<dbReference type="GO" id="GO:0004144">
    <property type="term" value="F:diacylglycerol O-acyltransferase activity"/>
    <property type="evidence" value="ECO:0007669"/>
    <property type="project" value="UniProtKB-ARBA"/>
</dbReference>
<evidence type="ECO:0000256" key="1">
    <source>
        <dbReference type="ARBA" id="ARBA00005420"/>
    </source>
</evidence>
<reference evidence="7" key="1">
    <citation type="journal article" date="2023" name="Mol. Ecol. Resour.">
        <title>Chromosome-level genome assembly of a triploid poplar Populus alba 'Berolinensis'.</title>
        <authorList>
            <person name="Chen S."/>
            <person name="Yu Y."/>
            <person name="Wang X."/>
            <person name="Wang S."/>
            <person name="Zhang T."/>
            <person name="Zhou Y."/>
            <person name="He R."/>
            <person name="Meng N."/>
            <person name="Wang Y."/>
            <person name="Liu W."/>
            <person name="Liu Z."/>
            <person name="Liu J."/>
            <person name="Guo Q."/>
            <person name="Huang H."/>
            <person name="Sederoff R.R."/>
            <person name="Wang G."/>
            <person name="Qu G."/>
            <person name="Chen S."/>
        </authorList>
    </citation>
    <scope>NUCLEOTIDE SEQUENCE</scope>
    <source>
        <strain evidence="7">SC-2020</strain>
    </source>
</reference>
<keyword evidence="4" id="KW-0677">Repeat</keyword>
<dbReference type="CDD" id="cd17041">
    <property type="entry name" value="Ubl_WDR48"/>
    <property type="match status" value="1"/>
</dbReference>
<keyword evidence="3" id="KW-0808">Transferase</keyword>
<dbReference type="PANTHER" id="PTHR22753:SF14">
    <property type="entry name" value="MONOACYLGLYCEROL_DIACYLGLYCEROL O-ACYLTRANSFERASE"/>
    <property type="match status" value="1"/>
</dbReference>
<dbReference type="PROSITE" id="PS50294">
    <property type="entry name" value="WD_REPEATS_REGION"/>
    <property type="match status" value="2"/>
</dbReference>
<dbReference type="SUPFAM" id="SSF53474">
    <property type="entry name" value="alpha/beta-Hydrolases"/>
    <property type="match status" value="1"/>
</dbReference>
<evidence type="ECO:0000256" key="4">
    <source>
        <dbReference type="ARBA" id="ARBA00022737"/>
    </source>
</evidence>
<dbReference type="Proteomes" id="UP001164929">
    <property type="component" value="Chromosome 5"/>
</dbReference>
<comment type="similarity">
    <text evidence="1">Belongs to the diacylglycerol acyltransferase family.</text>
</comment>
<dbReference type="InterPro" id="IPR019775">
    <property type="entry name" value="WD40_repeat_CS"/>
</dbReference>